<feature type="coiled-coil region" evidence="1">
    <location>
        <begin position="243"/>
        <end position="333"/>
    </location>
</feature>
<feature type="region of interest" description="Disordered" evidence="2">
    <location>
        <begin position="1"/>
        <end position="24"/>
    </location>
</feature>
<dbReference type="InterPro" id="IPR056558">
    <property type="entry name" value="LAMB1-4_helical"/>
</dbReference>
<evidence type="ECO:0000313" key="4">
    <source>
        <dbReference type="EMBL" id="KAJ7382944.1"/>
    </source>
</evidence>
<dbReference type="AlphaFoldDB" id="A0A9W9ZMU6"/>
<dbReference type="Proteomes" id="UP001163046">
    <property type="component" value="Unassembled WGS sequence"/>
</dbReference>
<evidence type="ECO:0000256" key="2">
    <source>
        <dbReference type="SAM" id="MobiDB-lite"/>
    </source>
</evidence>
<dbReference type="OrthoDB" id="5985440at2759"/>
<comment type="caution">
    <text evidence="4">The sequence shown here is derived from an EMBL/GenBank/DDBJ whole genome shotgun (WGS) entry which is preliminary data.</text>
</comment>
<keyword evidence="5" id="KW-1185">Reference proteome</keyword>
<keyword evidence="1" id="KW-0175">Coiled coil</keyword>
<evidence type="ECO:0000259" key="3">
    <source>
        <dbReference type="Pfam" id="PF23219"/>
    </source>
</evidence>
<organism evidence="4 5">
    <name type="scientific">Desmophyllum pertusum</name>
    <dbReference type="NCBI Taxonomy" id="174260"/>
    <lineage>
        <taxon>Eukaryota</taxon>
        <taxon>Metazoa</taxon>
        <taxon>Cnidaria</taxon>
        <taxon>Anthozoa</taxon>
        <taxon>Hexacorallia</taxon>
        <taxon>Scleractinia</taxon>
        <taxon>Caryophylliina</taxon>
        <taxon>Caryophylliidae</taxon>
        <taxon>Desmophyllum</taxon>
    </lineage>
</organism>
<dbReference type="Pfam" id="PF23219">
    <property type="entry name" value="LAMB1"/>
    <property type="match status" value="1"/>
</dbReference>
<proteinExistence type="predicted"/>
<evidence type="ECO:0000313" key="5">
    <source>
        <dbReference type="Proteomes" id="UP001163046"/>
    </source>
</evidence>
<gene>
    <name evidence="4" type="ORF">OS493_031720</name>
</gene>
<sequence length="424" mass="47021">MAKKQRNITEQLIAGPPSFSEKHNKNTESFFDISEILEELLEEVDVLNGIVCGTPSSQCGGCGVLNCSTCGGPGCNGSMDLAGEALERAREAEEAQRTREAKAKDMLEEVQNAEMMMNMTRDAADRAMMRAMDAVQRARNSSNRMDQLIQDILKFLSQDFGNTDQVRELVNTVKQLKLSVTPEEIAKLAEDIKKALESLTGIDDILDETEERLNTANNLKERAEMPDVLAKAAGSQAAAKVAIDATEDDIKMAEDILNQLLADLDALEAAVDTAQSNVTDMASMVPMVKEQFEKNQEQLNIAEKNAMDAHNQSQQAQQEADELMGLFNQARDKIEDKVESAQNASMKVLDLEDMGNALVKNLQSKLERILVVERETVLFEDLIEQTKILQAEMKALLVKLEKRYGCYFSCNPNNPIETTPCFND</sequence>
<dbReference type="EMBL" id="MU825910">
    <property type="protein sequence ID" value="KAJ7382944.1"/>
    <property type="molecule type" value="Genomic_DNA"/>
</dbReference>
<protein>
    <recommendedName>
        <fullName evidence="3">LAMB1/2/3/4 helical domain-containing protein</fullName>
    </recommendedName>
</protein>
<name>A0A9W9ZMU6_9CNID</name>
<evidence type="ECO:0000256" key="1">
    <source>
        <dbReference type="SAM" id="Coils"/>
    </source>
</evidence>
<feature type="domain" description="LAMB1/2/3/4 helical" evidence="3">
    <location>
        <begin position="101"/>
        <end position="224"/>
    </location>
</feature>
<reference evidence="4" key="1">
    <citation type="submission" date="2023-01" db="EMBL/GenBank/DDBJ databases">
        <title>Genome assembly of the deep-sea coral Lophelia pertusa.</title>
        <authorList>
            <person name="Herrera S."/>
            <person name="Cordes E."/>
        </authorList>
    </citation>
    <scope>NUCLEOTIDE SEQUENCE</scope>
    <source>
        <strain evidence="4">USNM1676648</strain>
        <tissue evidence="4">Polyp</tissue>
    </source>
</reference>
<accession>A0A9W9ZMU6</accession>